<dbReference type="GO" id="GO:0072546">
    <property type="term" value="C:EMC complex"/>
    <property type="evidence" value="ECO:0007669"/>
    <property type="project" value="UniProtKB-UniRule"/>
</dbReference>
<keyword evidence="2" id="KW-0256">Endoplasmic reticulum</keyword>
<dbReference type="PANTHER" id="PTHR12760">
    <property type="entry name" value="TETRATRICOPEPTIDE REPEAT PROTEIN"/>
    <property type="match status" value="1"/>
</dbReference>
<evidence type="ECO:0000313" key="4">
    <source>
        <dbReference type="EMBL" id="OBR81894.1"/>
    </source>
</evidence>
<protein>
    <recommendedName>
        <fullName evidence="2">ER membrane protein complex subunit 2</fullName>
    </recommendedName>
</protein>
<feature type="region of interest" description="Disordered" evidence="3">
    <location>
        <begin position="254"/>
        <end position="279"/>
    </location>
</feature>
<organism evidence="4">
    <name type="scientific">Kwoniella dejecticola CBS 10117</name>
    <dbReference type="NCBI Taxonomy" id="1296121"/>
    <lineage>
        <taxon>Eukaryota</taxon>
        <taxon>Fungi</taxon>
        <taxon>Dikarya</taxon>
        <taxon>Basidiomycota</taxon>
        <taxon>Agaricomycotina</taxon>
        <taxon>Tremellomycetes</taxon>
        <taxon>Tremellales</taxon>
        <taxon>Cryptococcaceae</taxon>
        <taxon>Kwoniella</taxon>
    </lineage>
</organism>
<dbReference type="InterPro" id="IPR039856">
    <property type="entry name" value="EMC2-like"/>
</dbReference>
<sequence length="329" mass="36178">MSSADLETLARWRTIGVPHSEEVIELGRRVLDKGKGVMGDQEWALREQVAIAALDLGQHELSREQIKILRSKFPNSPRVRILDGLFFESQGRVDQAREIYEGLLKIDETNVSAHQRLISLTLSTTSTSTSTSTSNSSTHAEQTTIPLLLRYLDIFYSDPSGWSLLSELYCDLGMYVQSLDALGHLLAIQPWDENAVRRAGEVAYTHGDYQLSLKHLLRSLEMQGNESTGPAVNGRRTRTWWGIKLAVSRLLESSSSSSSSSNSNASSTPAVESTVPPEMRTTEKQLKLLDELATERLLAISAKGGKGVNLDVIRKVLGSSTAAAGEIIR</sequence>
<dbReference type="OrthoDB" id="124397at2759"/>
<comment type="function">
    <text evidence="2">Part of the endoplasmic reticulum membrane protein complex (EMC) that enables the energy-independent insertion into endoplasmic reticulum membranes of newly synthesized membrane proteins.</text>
</comment>
<dbReference type="SUPFAM" id="SSF48452">
    <property type="entry name" value="TPR-like"/>
    <property type="match status" value="1"/>
</dbReference>
<feature type="compositionally biased region" description="Low complexity" evidence="3">
    <location>
        <begin position="254"/>
        <end position="267"/>
    </location>
</feature>
<keyword evidence="1" id="KW-0802">TPR repeat</keyword>
<dbReference type="STRING" id="1296121.A0A1A5ZVR1"/>
<accession>A0A1A5ZVR1</accession>
<gene>
    <name evidence="4" type="ORF">I303_07804</name>
</gene>
<keyword evidence="2" id="KW-0472">Membrane</keyword>
<dbReference type="InterPro" id="IPR011990">
    <property type="entry name" value="TPR-like_helical_dom_sf"/>
</dbReference>
<dbReference type="VEuPathDB" id="FungiDB:I303_07804"/>
<evidence type="ECO:0000256" key="1">
    <source>
        <dbReference type="ARBA" id="ARBA00022803"/>
    </source>
</evidence>
<comment type="subcellular location">
    <subcellularLocation>
        <location evidence="2">Endoplasmic reticulum membrane</location>
        <topology evidence="2">Peripheral membrane protein</topology>
        <orientation evidence="2">Cytoplasmic side</orientation>
    </subcellularLocation>
</comment>
<dbReference type="AlphaFoldDB" id="A0A1A5ZVR1"/>
<comment type="subunit">
    <text evidence="2">Component of the ER membrane protein complex (EMC).</text>
</comment>
<dbReference type="EMBL" id="KI894036">
    <property type="protein sequence ID" value="OBR81894.1"/>
    <property type="molecule type" value="Genomic_DNA"/>
</dbReference>
<reference evidence="4" key="1">
    <citation type="submission" date="2013-07" db="EMBL/GenBank/DDBJ databases">
        <title>The Genome Sequence of Cryptococcus dejecticola CBS10117.</title>
        <authorList>
            <consortium name="The Broad Institute Genome Sequencing Platform"/>
            <person name="Cuomo C."/>
            <person name="Litvintseva A."/>
            <person name="Chen Y."/>
            <person name="Heitman J."/>
            <person name="Sun S."/>
            <person name="Springer D."/>
            <person name="Dromer F."/>
            <person name="Young S.K."/>
            <person name="Zeng Q."/>
            <person name="Gargeya S."/>
            <person name="Fitzgerald M."/>
            <person name="Abouelleil A."/>
            <person name="Alvarado L."/>
            <person name="Berlin A.M."/>
            <person name="Chapman S.B."/>
            <person name="Dewar J."/>
            <person name="Goldberg J."/>
            <person name="Griggs A."/>
            <person name="Gujja S."/>
            <person name="Hansen M."/>
            <person name="Howarth C."/>
            <person name="Imamovic A."/>
            <person name="Larimer J."/>
            <person name="McCowan C."/>
            <person name="Murphy C."/>
            <person name="Pearson M."/>
            <person name="Priest M."/>
            <person name="Roberts A."/>
            <person name="Saif S."/>
            <person name="Shea T."/>
            <person name="Sykes S."/>
            <person name="Wortman J."/>
            <person name="Nusbaum C."/>
            <person name="Birren B."/>
        </authorList>
    </citation>
    <scope>NUCLEOTIDE SEQUENCE [LARGE SCALE GENOMIC DNA]</scope>
    <source>
        <strain evidence="4">CBS 10117</strain>
    </source>
</reference>
<evidence type="ECO:0000256" key="2">
    <source>
        <dbReference type="RuleBase" id="RU367091"/>
    </source>
</evidence>
<dbReference type="Gene3D" id="1.25.40.10">
    <property type="entry name" value="Tetratricopeptide repeat domain"/>
    <property type="match status" value="1"/>
</dbReference>
<proteinExistence type="inferred from homology"/>
<comment type="similarity">
    <text evidence="2">Belongs to the EMC2 family.</text>
</comment>
<name>A0A1A5ZVR1_9TREE</name>
<evidence type="ECO:0000256" key="3">
    <source>
        <dbReference type="SAM" id="MobiDB-lite"/>
    </source>
</evidence>